<name>A0ABX2RH03_9ACTN</name>
<dbReference type="RefSeq" id="WP_179802230.1">
    <property type="nucleotide sequence ID" value="NZ_JACCCQ010000001.1"/>
</dbReference>
<accession>A0ABX2RH03</accession>
<protein>
    <recommendedName>
        <fullName evidence="6">Right handed beta helix region</fullName>
    </recommendedName>
</protein>
<reference evidence="4 5" key="1">
    <citation type="submission" date="2020-07" db="EMBL/GenBank/DDBJ databases">
        <title>Sequencing the genomes of 1000 actinobacteria strains.</title>
        <authorList>
            <person name="Klenk H.-P."/>
        </authorList>
    </citation>
    <scope>NUCLEOTIDE SEQUENCE [LARGE SCALE GENOMIC DNA]</scope>
    <source>
        <strain evidence="4 5">DSM 43814</strain>
    </source>
</reference>
<dbReference type="SUPFAM" id="SSF51126">
    <property type="entry name" value="Pectin lyase-like"/>
    <property type="match status" value="1"/>
</dbReference>
<proteinExistence type="predicted"/>
<dbReference type="EMBL" id="JACCCQ010000001">
    <property type="protein sequence ID" value="NYF55785.1"/>
    <property type="molecule type" value="Genomic_DNA"/>
</dbReference>
<dbReference type="PANTHER" id="PTHR40088">
    <property type="entry name" value="PECTATE LYASE (EUROFUNG)"/>
    <property type="match status" value="1"/>
</dbReference>
<dbReference type="PANTHER" id="PTHR40088:SF2">
    <property type="entry name" value="SECRETED SUGAR HYDROLASE"/>
    <property type="match status" value="1"/>
</dbReference>
<keyword evidence="3" id="KW-0732">Signal</keyword>
<evidence type="ECO:0000313" key="5">
    <source>
        <dbReference type="Proteomes" id="UP000631553"/>
    </source>
</evidence>
<sequence length="851" mass="86795">MAAPPPVTQATTSGSELYVSVKDCASGADGSYDAPFCTISAAAAAAQPGQTVLVQPGDYPETVSLTRSGSSGAPITFRAVNGPDGSVRVGYVGGNIVPGTVFSLVGVHDVAVEGFTVLTPETVVPVLVDDASDVTLDGLAIRAANAPALVRVTGASSDVTVSRGWFQGTADGVSVEAGVTGAVVTASTFSESRMLVTDAPGTVVTGNTVVLTCRQGISVTGASPGVSLRNNIVQTAAGTPSIPQACADPTTATAISVSAASTSQTTADHNLIDPTGGGAPYHWGGTDHATLAAFRAATGQGGHDIAAPPRLQGRSGGERGWYPLLTTSPAIDSADATAPGVTATDLLNNPHADPPEIANTGTGNGYHDRGAVEMIGWGDLRGYDIRRKVGGGPLDVVARMGPIYKYPMDGSVSMTAFKFSDDRYWRVGTATSMSHTFRRAGLVSVVGRVNYTGFRNIPGSGTGRLHTVVGAHYTPVAPTRLLDTRAALGVPTTTPVPGNSEVVLPIERVGGTSAADITAVVLNVTVTQPTTAGFLTVYPDGATLPNASNVNFVPTETVPNLVTVPMSNGKIRIRNSGGGTAHVVADLQGFYSGGGSGFEPLAPRRVLDTRSAGNTAFPANTTRQLDLSGTMPADATAAILNVTVTKPAANGVLKVFPGGAPVPVASNLNFVTGQTIPNLVVVPVVGGRVSIHNQSSGATHVVADLAGYYGSAASGATDSYVPNGPVRIIDTRNNTGLPERPLGMPLQPDERLIFHPQSERTSCWGDCPAATGGVFNLTVTKPTEAGFLTMYPSTDAQPPNASNVNFVGGETASNLATVNVGQFGTVRVHNNSRGSAHLVVDQTGYFIGPVS</sequence>
<evidence type="ECO:0000313" key="4">
    <source>
        <dbReference type="EMBL" id="NYF55785.1"/>
    </source>
</evidence>
<keyword evidence="2" id="KW-0964">Secreted</keyword>
<evidence type="ECO:0000256" key="1">
    <source>
        <dbReference type="ARBA" id="ARBA00004613"/>
    </source>
</evidence>
<evidence type="ECO:0008006" key="6">
    <source>
        <dbReference type="Google" id="ProtNLM"/>
    </source>
</evidence>
<dbReference type="InterPro" id="IPR052052">
    <property type="entry name" value="Polysaccharide_Lyase_9"/>
</dbReference>
<dbReference type="InterPro" id="IPR011050">
    <property type="entry name" value="Pectin_lyase_fold/virulence"/>
</dbReference>
<comment type="caution">
    <text evidence="4">The sequence shown here is derived from an EMBL/GenBank/DDBJ whole genome shotgun (WGS) entry which is preliminary data.</text>
</comment>
<dbReference type="Gene3D" id="2.160.20.10">
    <property type="entry name" value="Single-stranded right-handed beta-helix, Pectin lyase-like"/>
    <property type="match status" value="1"/>
</dbReference>
<dbReference type="Proteomes" id="UP000631553">
    <property type="component" value="Unassembled WGS sequence"/>
</dbReference>
<dbReference type="InterPro" id="IPR012334">
    <property type="entry name" value="Pectin_lyas_fold"/>
</dbReference>
<gene>
    <name evidence="4" type="ORF">HDA35_001616</name>
</gene>
<organism evidence="4 5">
    <name type="scientific">Micromonospora purpureochromogenes</name>
    <dbReference type="NCBI Taxonomy" id="47872"/>
    <lineage>
        <taxon>Bacteria</taxon>
        <taxon>Bacillati</taxon>
        <taxon>Actinomycetota</taxon>
        <taxon>Actinomycetes</taxon>
        <taxon>Micromonosporales</taxon>
        <taxon>Micromonosporaceae</taxon>
        <taxon>Micromonospora</taxon>
    </lineage>
</organism>
<evidence type="ECO:0000256" key="2">
    <source>
        <dbReference type="ARBA" id="ARBA00022525"/>
    </source>
</evidence>
<evidence type="ECO:0000256" key="3">
    <source>
        <dbReference type="ARBA" id="ARBA00022729"/>
    </source>
</evidence>
<keyword evidence="5" id="KW-1185">Reference proteome</keyword>
<comment type="subcellular location">
    <subcellularLocation>
        <location evidence="1">Secreted</location>
    </subcellularLocation>
</comment>